<proteinExistence type="predicted"/>
<reference evidence="3" key="1">
    <citation type="submission" date="2024-05" db="EMBL/GenBank/DDBJ databases">
        <title>WGS of Aeromonas isolates.</title>
        <authorList>
            <person name="Lee H."/>
        </authorList>
    </citation>
    <scope>NUCLEOTIDE SEQUENCE</scope>
    <source>
        <strain evidence="3">LP308</strain>
    </source>
</reference>
<comment type="caution">
    <text evidence="3">The sequence shown here is derived from an EMBL/GenBank/DDBJ whole genome shotgun (WGS) entry which is preliminary data.</text>
</comment>
<organism evidence="3 4">
    <name type="scientific">Aeromonas piscicola</name>
    <dbReference type="NCBI Taxonomy" id="600645"/>
    <lineage>
        <taxon>Bacteria</taxon>
        <taxon>Pseudomonadati</taxon>
        <taxon>Pseudomonadota</taxon>
        <taxon>Gammaproteobacteria</taxon>
        <taxon>Aeromonadales</taxon>
        <taxon>Aeromonadaceae</taxon>
        <taxon>Aeromonas</taxon>
    </lineage>
</organism>
<evidence type="ECO:0000259" key="2">
    <source>
        <dbReference type="Pfam" id="PF04233"/>
    </source>
</evidence>
<protein>
    <submittedName>
        <fullName evidence="3">Phage head morphogenesis protein</fullName>
    </submittedName>
</protein>
<dbReference type="RefSeq" id="WP_290042569.1">
    <property type="nucleotide sequence ID" value="NZ_JAOPLU010000007.1"/>
</dbReference>
<dbReference type="EMBL" id="JAOPLU010000007">
    <property type="protein sequence ID" value="MDM5132953.1"/>
    <property type="molecule type" value="Genomic_DNA"/>
</dbReference>
<evidence type="ECO:0000256" key="1">
    <source>
        <dbReference type="SAM" id="MobiDB-lite"/>
    </source>
</evidence>
<dbReference type="Pfam" id="PF04233">
    <property type="entry name" value="Phage_Mu_F"/>
    <property type="match status" value="1"/>
</dbReference>
<accession>A0ABT7QGM3</accession>
<feature type="region of interest" description="Disordered" evidence="1">
    <location>
        <begin position="166"/>
        <end position="188"/>
    </location>
</feature>
<name>A0ABT7QGM3_9GAMM</name>
<dbReference type="Proteomes" id="UP001168109">
    <property type="component" value="Unassembled WGS sequence"/>
</dbReference>
<dbReference type="InterPro" id="IPR006528">
    <property type="entry name" value="Phage_head_morphogenesis_dom"/>
</dbReference>
<evidence type="ECO:0000313" key="4">
    <source>
        <dbReference type="Proteomes" id="UP001168109"/>
    </source>
</evidence>
<sequence>MVKPLTLQESIILKCRIAHALACLEEVEVVTLAYVKTLEALCDHTSRREIDEARKELGELWSSVYIKADKEAITYLHSQDIRIERATAQWQRIQRTKRAMPYLIYQLGPRRETCELHLKWDGVLLPVDDPWWTSHMPPNSWGCTCGVRQVSKHEYQKILASGKAIASPTDDGIEPGWDFNPGLGQPGV</sequence>
<evidence type="ECO:0000313" key="3">
    <source>
        <dbReference type="EMBL" id="MDM5132953.1"/>
    </source>
</evidence>
<keyword evidence="4" id="KW-1185">Reference proteome</keyword>
<gene>
    <name evidence="3" type="ORF">OB962_18440</name>
</gene>
<feature type="domain" description="Phage head morphogenesis" evidence="2">
    <location>
        <begin position="70"/>
        <end position="147"/>
    </location>
</feature>